<evidence type="ECO:0000259" key="1">
    <source>
        <dbReference type="SMART" id="SM00287"/>
    </source>
</evidence>
<dbReference type="STRING" id="1193051.LEP1GSC017_1890"/>
<dbReference type="AlphaFoldDB" id="A0A4R8MUP7"/>
<keyword evidence="3" id="KW-1185">Reference proteome</keyword>
<dbReference type="GeneID" id="79827411"/>
<dbReference type="Pfam" id="PF08239">
    <property type="entry name" value="SH3_3"/>
    <property type="match status" value="1"/>
</dbReference>
<feature type="domain" description="SH3b" evidence="1">
    <location>
        <begin position="20"/>
        <end position="90"/>
    </location>
</feature>
<dbReference type="OrthoDB" id="342432at2"/>
<reference evidence="2 3" key="1">
    <citation type="submission" date="2019-03" db="EMBL/GenBank/DDBJ databases">
        <title>Genomic Encyclopedia of Archaeal and Bacterial Type Strains, Phase II (KMG-II): from individual species to whole genera.</title>
        <authorList>
            <person name="Goeker M."/>
        </authorList>
    </citation>
    <scope>NUCLEOTIDE SEQUENCE [LARGE SCALE GENOMIC DNA]</scope>
    <source>
        <strain evidence="2 3">DSM 21537</strain>
    </source>
</reference>
<gene>
    <name evidence="2" type="ORF">CLV96_2114</name>
</gene>
<dbReference type="RefSeq" id="WP_040917218.1">
    <property type="nucleotide sequence ID" value="NZ_SORO01000001.1"/>
</dbReference>
<protein>
    <submittedName>
        <fullName evidence="2">SH3 domain-containing protein</fullName>
    </submittedName>
</protein>
<proteinExistence type="predicted"/>
<dbReference type="SMART" id="SM00287">
    <property type="entry name" value="SH3b"/>
    <property type="match status" value="1"/>
</dbReference>
<dbReference type="EMBL" id="SORO01000001">
    <property type="protein sequence ID" value="TDY73093.1"/>
    <property type="molecule type" value="Genomic_DNA"/>
</dbReference>
<name>A0A4R8MUP7_LEPME</name>
<organism evidence="2 3">
    <name type="scientific">Leptospira meyeri</name>
    <dbReference type="NCBI Taxonomy" id="29508"/>
    <lineage>
        <taxon>Bacteria</taxon>
        <taxon>Pseudomonadati</taxon>
        <taxon>Spirochaetota</taxon>
        <taxon>Spirochaetia</taxon>
        <taxon>Leptospirales</taxon>
        <taxon>Leptospiraceae</taxon>
        <taxon>Leptospira</taxon>
    </lineage>
</organism>
<comment type="caution">
    <text evidence="2">The sequence shown here is derived from an EMBL/GenBank/DDBJ whole genome shotgun (WGS) entry which is preliminary data.</text>
</comment>
<evidence type="ECO:0000313" key="3">
    <source>
        <dbReference type="Proteomes" id="UP000294684"/>
    </source>
</evidence>
<dbReference type="InterPro" id="IPR003646">
    <property type="entry name" value="SH3-like_bac-type"/>
</dbReference>
<dbReference type="Gene3D" id="2.30.30.40">
    <property type="entry name" value="SH3 Domains"/>
    <property type="match status" value="1"/>
</dbReference>
<evidence type="ECO:0000313" key="2">
    <source>
        <dbReference type="EMBL" id="TDY73093.1"/>
    </source>
</evidence>
<sequence length="279" mass="32740">MIQRIYKLIIFFSLTMCSSGKDVYISGNKVMLREKPSEKSKVILQLDRNTKVTVLEEISNDNSDYRHWSKVRSLNHSDGYVYSDYIFLNPESFPPGKNTIPQLGYDLNDGNLRIFDKKTSNLIDTIPVASHFQKVFKTEQKGHFLLIILENNEDVYEGIVYDLNLRRVLLKNLSKQIHMHMCYFESVSPQNLFLVFDAGTGFVRTKYVFDLSKSEFHVFDDMRMAFQWIAPKTFIFYATPKEGETNLPILKGDTILEEKRIWRNGNIYRTNTTRYTYQD</sequence>
<dbReference type="Proteomes" id="UP000294684">
    <property type="component" value="Unassembled WGS sequence"/>
</dbReference>
<accession>A0A4R8MUP7</accession>